<organism evidence="2 3">
    <name type="scientific">Thermodesulfobacterium geofontis</name>
    <dbReference type="NCBI Taxonomy" id="1295609"/>
    <lineage>
        <taxon>Bacteria</taxon>
        <taxon>Pseudomonadati</taxon>
        <taxon>Thermodesulfobacteriota</taxon>
        <taxon>Thermodesulfobacteria</taxon>
        <taxon>Thermodesulfobacteriales</taxon>
        <taxon>Thermodesulfobacteriaceae</taxon>
        <taxon>Thermodesulfobacterium</taxon>
    </lineage>
</organism>
<dbReference type="GO" id="GO:0015093">
    <property type="term" value="F:ferrous iron transmembrane transporter activity"/>
    <property type="evidence" value="ECO:0007669"/>
    <property type="project" value="TreeGrafter"/>
</dbReference>
<dbReference type="GO" id="GO:0005525">
    <property type="term" value="F:GTP binding"/>
    <property type="evidence" value="ECO:0007669"/>
    <property type="project" value="InterPro"/>
</dbReference>
<dbReference type="NCBIfam" id="TIGR00231">
    <property type="entry name" value="small_GTP"/>
    <property type="match status" value="1"/>
</dbReference>
<evidence type="ECO:0000259" key="1">
    <source>
        <dbReference type="PROSITE" id="PS51711"/>
    </source>
</evidence>
<reference evidence="2 3" key="1">
    <citation type="submission" date="2018-01" db="EMBL/GenBank/DDBJ databases">
        <title>Metagenomic assembled genomes from two thermal pools in the Uzon Caldera, Kamchatka, Russia.</title>
        <authorList>
            <person name="Wilkins L."/>
            <person name="Ettinger C."/>
        </authorList>
    </citation>
    <scope>NUCLEOTIDE SEQUENCE [LARGE SCALE GENOMIC DNA]</scope>
    <source>
        <strain evidence="2">ARK-04</strain>
    </source>
</reference>
<comment type="caution">
    <text evidence="2">The sequence shown here is derived from an EMBL/GenBank/DDBJ whole genome shotgun (WGS) entry which is preliminary data.</text>
</comment>
<dbReference type="PANTHER" id="PTHR43185:SF1">
    <property type="entry name" value="FE(2+) TRANSPORTER FEOB"/>
    <property type="match status" value="1"/>
</dbReference>
<dbReference type="PANTHER" id="PTHR43185">
    <property type="entry name" value="FERROUS IRON TRANSPORT PROTEIN B"/>
    <property type="match status" value="1"/>
</dbReference>
<accession>A0A2N7QEW8</accession>
<dbReference type="GO" id="GO:0005886">
    <property type="term" value="C:plasma membrane"/>
    <property type="evidence" value="ECO:0007669"/>
    <property type="project" value="TreeGrafter"/>
</dbReference>
<dbReference type="Proteomes" id="UP000235619">
    <property type="component" value="Unassembled WGS sequence"/>
</dbReference>
<evidence type="ECO:0000313" key="3">
    <source>
        <dbReference type="Proteomes" id="UP000235619"/>
    </source>
</evidence>
<gene>
    <name evidence="2" type="ORF">C0169_03750</name>
</gene>
<dbReference type="EMBL" id="PNJD01000226">
    <property type="protein sequence ID" value="PMP97193.1"/>
    <property type="molecule type" value="Genomic_DNA"/>
</dbReference>
<feature type="domain" description="FeoB-type G" evidence="1">
    <location>
        <begin position="8"/>
        <end position="171"/>
    </location>
</feature>
<dbReference type="InterPro" id="IPR030389">
    <property type="entry name" value="G_FEOB_dom"/>
</dbReference>
<dbReference type="PROSITE" id="PS51711">
    <property type="entry name" value="G_FEOB"/>
    <property type="match status" value="1"/>
</dbReference>
<dbReference type="InterPro" id="IPR050860">
    <property type="entry name" value="FeoB_GTPase"/>
</dbReference>
<proteinExistence type="predicted"/>
<dbReference type="SUPFAM" id="SSF52540">
    <property type="entry name" value="P-loop containing nucleoside triphosphate hydrolases"/>
    <property type="match status" value="1"/>
</dbReference>
<dbReference type="Gene3D" id="3.40.50.300">
    <property type="entry name" value="P-loop containing nucleotide triphosphate hydrolases"/>
    <property type="match status" value="1"/>
</dbReference>
<name>A0A2N7QEW8_9BACT</name>
<evidence type="ECO:0000313" key="2">
    <source>
        <dbReference type="EMBL" id="PMP97193.1"/>
    </source>
</evidence>
<feature type="non-terminal residue" evidence="2">
    <location>
        <position position="175"/>
    </location>
</feature>
<dbReference type="InterPro" id="IPR027417">
    <property type="entry name" value="P-loop_NTPase"/>
</dbReference>
<dbReference type="Pfam" id="PF02421">
    <property type="entry name" value="FeoB_N"/>
    <property type="match status" value="1"/>
</dbReference>
<dbReference type="CDD" id="cd01879">
    <property type="entry name" value="FeoB"/>
    <property type="match status" value="1"/>
</dbReference>
<protein>
    <submittedName>
        <fullName evidence="2">Ferrous iron transport protein B</fullName>
    </submittedName>
</protein>
<dbReference type="PRINTS" id="PR00449">
    <property type="entry name" value="RASTRNSFRMNG"/>
</dbReference>
<dbReference type="InterPro" id="IPR005225">
    <property type="entry name" value="Small_GTP-bd"/>
</dbReference>
<dbReference type="AlphaFoldDB" id="A0A2N7QEW8"/>
<sequence>MKERKFKNIKVALVGNPNVGKTSILNYLVKGSLKIGNWPGVTVEKKEGHVFFQDYYITFIDLPGIYTLEETVSEDEKIALDFLLKEDYDLILNIIETPRMERDLYLTSQLLDIGKPIILVLNMIDEAKDLGIEIDVERLSELLKTKVIKTNGRTGEGIEEIFPAIVEVYEKNIKP</sequence>